<evidence type="ECO:0000313" key="1">
    <source>
        <dbReference type="EMBL" id="ARE83288.1"/>
    </source>
</evidence>
<organism evidence="1 2">
    <name type="scientific">Roseovarius mucosus</name>
    <dbReference type="NCBI Taxonomy" id="215743"/>
    <lineage>
        <taxon>Bacteria</taxon>
        <taxon>Pseudomonadati</taxon>
        <taxon>Pseudomonadota</taxon>
        <taxon>Alphaproteobacteria</taxon>
        <taxon>Rhodobacterales</taxon>
        <taxon>Roseobacteraceae</taxon>
        <taxon>Roseovarius</taxon>
    </lineage>
</organism>
<protein>
    <submittedName>
        <fullName evidence="1">ABC transporter permease</fullName>
    </submittedName>
</protein>
<evidence type="ECO:0000313" key="2">
    <source>
        <dbReference type="Proteomes" id="UP000192273"/>
    </source>
</evidence>
<name>A0A1V0RNC6_9RHOB</name>
<accession>A0A1V0RNC6</accession>
<reference evidence="1 2" key="1">
    <citation type="submission" date="2017-03" db="EMBL/GenBank/DDBJ databases">
        <title>Genome Sequence of Roseovarius mucosus strain SMR3 Isolated from a culture of the Diatom Skeletonema marinoi.</title>
        <authorList>
            <person name="Topel M."/>
            <person name="Pinder M."/>
            <person name="Johansson O.N."/>
            <person name="Kourtchenko O."/>
            <person name="Godhe A."/>
            <person name="Clarke A.K."/>
        </authorList>
    </citation>
    <scope>NUCLEOTIDE SEQUENCE [LARGE SCALE GENOMIC DNA]</scope>
    <source>
        <strain evidence="1 2">SMR3</strain>
    </source>
</reference>
<gene>
    <name evidence="1" type="ORF">ROSMUCSMR3_01811</name>
</gene>
<dbReference type="RefSeq" id="WP_081507107.1">
    <property type="nucleotide sequence ID" value="NZ_CP020474.1"/>
</dbReference>
<dbReference type="EMBL" id="CP020474">
    <property type="protein sequence ID" value="ARE83288.1"/>
    <property type="molecule type" value="Genomic_DNA"/>
</dbReference>
<sequence length="122" mass="13800">MTFDLAAWPVAGLQTAHRMPLSEICCENGRPIRVFFAGGRGAFLSMTRAFVPVFFFPFISLKTYGGEDGLIVWRTKGQQRLNMKDQATLHWVVLDIAGIRQNERRMTATAPLCHRPSEGFIR</sequence>
<dbReference type="Proteomes" id="UP000192273">
    <property type="component" value="Chromosome"/>
</dbReference>
<dbReference type="AlphaFoldDB" id="A0A1V0RNC6"/>
<keyword evidence="2" id="KW-1185">Reference proteome</keyword>
<dbReference type="KEGG" id="rmm:ROSMUCSMR3_01811"/>
<proteinExistence type="predicted"/>